<sequence>MFNLDVNTYTTSELKDIFQIKENAFANTSSLYEVLESRFQVLQNSIRENKKLDTSMQNKSIAFLSDAKHHLVQSLTPTIENGAGTQVKTTSDSQLNSGEVPWNVSGIRQNALTKKHTRMVTIDSKFHDFQYEDDKYNTNDFYVSLTNRLNKTESIELVEYSGPTSLRIISEEMHNNHFSISITEYNKNIIEKVITVPDFYRIERSILTSADIIKFVDIVNSSIKSAGGHFENCRFEFQHEQSDSTNLIGNLMDRTLMLRFDTRSYPPNKHPKQLTCHFDRDINNLPDKTHVPQKLGHMLGFRSSSTKLIIVSNIISRQTLPSPIDLIGFKYAYLVIDDFQSNSERSIVADDIQSTIGTVNNVQSGGNILAKINYRNEMNYNLSNRIVTTPRVYFGPVDIQKMHIRLINEYGDLIDTKGSDWSFTLRVITSYA</sequence>
<reference evidence="1" key="1">
    <citation type="journal article" date="2020" name="Nature">
        <title>Giant virus diversity and host interactions through global metagenomics.</title>
        <authorList>
            <person name="Schulz F."/>
            <person name="Roux S."/>
            <person name="Paez-Espino D."/>
            <person name="Jungbluth S."/>
            <person name="Walsh D.A."/>
            <person name="Denef V.J."/>
            <person name="McMahon K.D."/>
            <person name="Konstantinidis K.T."/>
            <person name="Eloe-Fadrosh E.A."/>
            <person name="Kyrpides N.C."/>
            <person name="Woyke T."/>
        </authorList>
    </citation>
    <scope>NUCLEOTIDE SEQUENCE</scope>
    <source>
        <strain evidence="1">GVMAG-M-3300025880-76</strain>
    </source>
</reference>
<name>A0A6C0JAH4_9ZZZZ</name>
<organism evidence="1">
    <name type="scientific">viral metagenome</name>
    <dbReference type="NCBI Taxonomy" id="1070528"/>
    <lineage>
        <taxon>unclassified sequences</taxon>
        <taxon>metagenomes</taxon>
        <taxon>organismal metagenomes</taxon>
    </lineage>
</organism>
<dbReference type="EMBL" id="MN740364">
    <property type="protein sequence ID" value="QHU02835.1"/>
    <property type="molecule type" value="Genomic_DNA"/>
</dbReference>
<proteinExistence type="predicted"/>
<accession>A0A6C0JAH4</accession>
<protein>
    <submittedName>
        <fullName evidence="1">Uncharacterized protein</fullName>
    </submittedName>
</protein>
<dbReference type="AlphaFoldDB" id="A0A6C0JAH4"/>
<evidence type="ECO:0000313" key="1">
    <source>
        <dbReference type="EMBL" id="QHU02835.1"/>
    </source>
</evidence>